<dbReference type="Proteomes" id="UP001596025">
    <property type="component" value="Unassembled WGS sequence"/>
</dbReference>
<proteinExistence type="predicted"/>
<dbReference type="InterPro" id="IPR009799">
    <property type="entry name" value="EthD_dom"/>
</dbReference>
<comment type="caution">
    <text evidence="2">The sequence shown here is derived from an EMBL/GenBank/DDBJ whole genome shotgun (WGS) entry which is preliminary data.</text>
</comment>
<reference evidence="3" key="1">
    <citation type="journal article" date="2019" name="Int. J. Syst. Evol. Microbiol.">
        <title>The Global Catalogue of Microorganisms (GCM) 10K type strain sequencing project: providing services to taxonomists for standard genome sequencing and annotation.</title>
        <authorList>
            <consortium name="The Broad Institute Genomics Platform"/>
            <consortium name="The Broad Institute Genome Sequencing Center for Infectious Disease"/>
            <person name="Wu L."/>
            <person name="Ma J."/>
        </authorList>
    </citation>
    <scope>NUCLEOTIDE SEQUENCE [LARGE SCALE GENOMIC DNA]</scope>
    <source>
        <strain evidence="3">CCUG 62763</strain>
    </source>
</reference>
<feature type="domain" description="EthD" evidence="1">
    <location>
        <begin position="12"/>
        <end position="89"/>
    </location>
</feature>
<dbReference type="NCBIfam" id="TIGR02118">
    <property type="entry name" value="EthD family reductase"/>
    <property type="match status" value="1"/>
</dbReference>
<dbReference type="SUPFAM" id="SSF54909">
    <property type="entry name" value="Dimeric alpha+beta barrel"/>
    <property type="match status" value="1"/>
</dbReference>
<dbReference type="Gene3D" id="3.30.70.100">
    <property type="match status" value="1"/>
</dbReference>
<accession>A0ABV9LEY3</accession>
<keyword evidence="3" id="KW-1185">Reference proteome</keyword>
<dbReference type="InterPro" id="IPR011008">
    <property type="entry name" value="Dimeric_a/b-barrel"/>
</dbReference>
<dbReference type="PANTHER" id="PTHR40260">
    <property type="entry name" value="BLR8190 PROTEIN"/>
    <property type="match status" value="1"/>
</dbReference>
<name>A0ABV9LEY3_9ACTN</name>
<evidence type="ECO:0000313" key="2">
    <source>
        <dbReference type="EMBL" id="MFC4692350.1"/>
    </source>
</evidence>
<dbReference type="EMBL" id="JBHSGR010000002">
    <property type="protein sequence ID" value="MFC4692350.1"/>
    <property type="molecule type" value="Genomic_DNA"/>
</dbReference>
<gene>
    <name evidence="2" type="ORF">ACFO3M_03015</name>
</gene>
<protein>
    <submittedName>
        <fullName evidence="2">EthD family reductase</fullName>
    </submittedName>
</protein>
<dbReference type="PANTHER" id="PTHR40260:SF2">
    <property type="entry name" value="BLR8190 PROTEIN"/>
    <property type="match status" value="1"/>
</dbReference>
<organism evidence="2 3">
    <name type="scientific">Geodermatophilus arenarius</name>
    <dbReference type="NCBI Taxonomy" id="1137990"/>
    <lineage>
        <taxon>Bacteria</taxon>
        <taxon>Bacillati</taxon>
        <taxon>Actinomycetota</taxon>
        <taxon>Actinomycetes</taxon>
        <taxon>Geodermatophilales</taxon>
        <taxon>Geodermatophilaceae</taxon>
        <taxon>Geodermatophilus</taxon>
    </lineage>
</organism>
<dbReference type="RefSeq" id="WP_387986154.1">
    <property type="nucleotide sequence ID" value="NZ_JBHSGR010000002.1"/>
</dbReference>
<evidence type="ECO:0000259" key="1">
    <source>
        <dbReference type="Pfam" id="PF07110"/>
    </source>
</evidence>
<sequence>MVHRLVVSYGQPEDPAAFDAHYRDTHVPLTVQMPGLVRFTTGSPQALDPRQPAPYLVAHLDFDSEQAMGAAFASEAGRAGAADLRNFASGGVTMAHYEVNEVHVSR</sequence>
<dbReference type="Pfam" id="PF07110">
    <property type="entry name" value="EthD"/>
    <property type="match status" value="1"/>
</dbReference>
<evidence type="ECO:0000313" key="3">
    <source>
        <dbReference type="Proteomes" id="UP001596025"/>
    </source>
</evidence>